<evidence type="ECO:0000313" key="2">
    <source>
        <dbReference type="Proteomes" id="UP000231414"/>
    </source>
</evidence>
<evidence type="ECO:0000313" key="1">
    <source>
        <dbReference type="EMBL" id="PIS20685.1"/>
    </source>
</evidence>
<dbReference type="EMBL" id="PEYW01000036">
    <property type="protein sequence ID" value="PIS20685.1"/>
    <property type="molecule type" value="Genomic_DNA"/>
</dbReference>
<proteinExistence type="predicted"/>
<sequence>MGARRIEIVSFDSEEVPEPVEPQNNIRNSLERMLCIRPIYYLPSWHKLYDEQNTHRTFALEEGYISISHVPYTVVVVVDPGVSEEIKEAVGRLAEEENEGSGRYTVEVHLL</sequence>
<comment type="caution">
    <text evidence="1">The sequence shown here is derived from an EMBL/GenBank/DDBJ whole genome shotgun (WGS) entry which is preliminary data.</text>
</comment>
<accession>A0A2H0X771</accession>
<reference evidence="2" key="1">
    <citation type="submission" date="2017-09" db="EMBL/GenBank/DDBJ databases">
        <title>Depth-based differentiation of microbial function through sediment-hosted aquifers and enrichment of novel symbionts in the deep terrestrial subsurface.</title>
        <authorList>
            <person name="Probst A.J."/>
            <person name="Ladd B."/>
            <person name="Jarett J.K."/>
            <person name="Geller-Mcgrath D.E."/>
            <person name="Sieber C.M.K."/>
            <person name="Emerson J.B."/>
            <person name="Anantharaman K."/>
            <person name="Thomas B.C."/>
            <person name="Malmstrom R."/>
            <person name="Stieglmeier M."/>
            <person name="Klingl A."/>
            <person name="Woyke T."/>
            <person name="Ryan C.M."/>
            <person name="Banfield J.F."/>
        </authorList>
    </citation>
    <scope>NUCLEOTIDE SEQUENCE [LARGE SCALE GENOMIC DNA]</scope>
</reference>
<dbReference type="Proteomes" id="UP000231414">
    <property type="component" value="Unassembled WGS sequence"/>
</dbReference>
<organism evidence="1 2">
    <name type="scientific">candidate division WWE3 bacterium CG08_land_8_20_14_0_20_43_13</name>
    <dbReference type="NCBI Taxonomy" id="1975087"/>
    <lineage>
        <taxon>Bacteria</taxon>
        <taxon>Katanobacteria</taxon>
    </lineage>
</organism>
<name>A0A2H0X771_UNCKA</name>
<dbReference type="AlphaFoldDB" id="A0A2H0X771"/>
<protein>
    <submittedName>
        <fullName evidence="1">Uncharacterized protein</fullName>
    </submittedName>
</protein>
<gene>
    <name evidence="1" type="ORF">COT52_02485</name>
</gene>